<gene>
    <name evidence="1" type="ORF">M9H77_07503</name>
</gene>
<proteinExistence type="predicted"/>
<reference evidence="2" key="1">
    <citation type="journal article" date="2023" name="Nat. Plants">
        <title>Single-cell RNA sequencing provides a high-resolution roadmap for understanding the multicellular compartmentation of specialized metabolism.</title>
        <authorList>
            <person name="Sun S."/>
            <person name="Shen X."/>
            <person name="Li Y."/>
            <person name="Li Y."/>
            <person name="Wang S."/>
            <person name="Li R."/>
            <person name="Zhang H."/>
            <person name="Shen G."/>
            <person name="Guo B."/>
            <person name="Wei J."/>
            <person name="Xu J."/>
            <person name="St-Pierre B."/>
            <person name="Chen S."/>
            <person name="Sun C."/>
        </authorList>
    </citation>
    <scope>NUCLEOTIDE SEQUENCE [LARGE SCALE GENOMIC DNA]</scope>
</reference>
<name>A0ACC0BV58_CATRO</name>
<comment type="caution">
    <text evidence="1">The sequence shown here is derived from an EMBL/GenBank/DDBJ whole genome shotgun (WGS) entry which is preliminary data.</text>
</comment>
<accession>A0ACC0BV58</accession>
<dbReference type="Proteomes" id="UP001060085">
    <property type="component" value="Linkage Group LG02"/>
</dbReference>
<protein>
    <submittedName>
        <fullName evidence="1">Uncharacterized protein</fullName>
    </submittedName>
</protein>
<dbReference type="EMBL" id="CM044702">
    <property type="protein sequence ID" value="KAI5676553.1"/>
    <property type="molecule type" value="Genomic_DNA"/>
</dbReference>
<evidence type="ECO:0000313" key="1">
    <source>
        <dbReference type="EMBL" id="KAI5676553.1"/>
    </source>
</evidence>
<sequence>MSLILASSGIQHSQPFFSSSSLLHLTLCLLFLSPPQFTAIVALLLFCFWFCASVSTVVISALSRPLGRSPLLLSPAPRRSSWTLAVVRRLHWLAIGASAIELDSAAVGTLWPLYYFSHRRLDAARGHSPLFDAFTGSILLHPPSDRTPRRQEGSEVKGLYYSTGRIPLWLIDPAARCSSSPLESGPLLTAAALFDCFYSSLDTSSAKQLCFSTDWCCWSSWSATALLSATRLLLPAFCFSSIKEKGFNMDKYFEKWKKSSKPEPVEETFSKKSRVGVEFSDCEIIGDPGLRKPIDSYPYEIRDESHIGFRLLIMLIGYLNTLIKILNFDRGIYPVSDGIVMLVL</sequence>
<organism evidence="1 2">
    <name type="scientific">Catharanthus roseus</name>
    <name type="common">Madagascar periwinkle</name>
    <name type="synonym">Vinca rosea</name>
    <dbReference type="NCBI Taxonomy" id="4058"/>
    <lineage>
        <taxon>Eukaryota</taxon>
        <taxon>Viridiplantae</taxon>
        <taxon>Streptophyta</taxon>
        <taxon>Embryophyta</taxon>
        <taxon>Tracheophyta</taxon>
        <taxon>Spermatophyta</taxon>
        <taxon>Magnoliopsida</taxon>
        <taxon>eudicotyledons</taxon>
        <taxon>Gunneridae</taxon>
        <taxon>Pentapetalae</taxon>
        <taxon>asterids</taxon>
        <taxon>lamiids</taxon>
        <taxon>Gentianales</taxon>
        <taxon>Apocynaceae</taxon>
        <taxon>Rauvolfioideae</taxon>
        <taxon>Vinceae</taxon>
        <taxon>Catharanthinae</taxon>
        <taxon>Catharanthus</taxon>
    </lineage>
</organism>
<evidence type="ECO:0000313" key="2">
    <source>
        <dbReference type="Proteomes" id="UP001060085"/>
    </source>
</evidence>
<keyword evidence="2" id="KW-1185">Reference proteome</keyword>